<dbReference type="Proteomes" id="UP001623290">
    <property type="component" value="Plasmid unnamed5"/>
</dbReference>
<proteinExistence type="predicted"/>
<evidence type="ECO:0000313" key="2">
    <source>
        <dbReference type="Proteomes" id="UP001623290"/>
    </source>
</evidence>
<dbReference type="EMBL" id="CP135448">
    <property type="protein sequence ID" value="WRY36061.1"/>
    <property type="molecule type" value="Genomic_DNA"/>
</dbReference>
<name>A0ABZ1E869_9RHOB</name>
<reference evidence="1 2" key="1">
    <citation type="submission" date="2023-09" db="EMBL/GenBank/DDBJ databases">
        <title>Thioclava shenzhenensis sp. nov., a multidrug resistant bacteria-antagonizing species isolated from coastal seawater.</title>
        <authorList>
            <person name="Long M."/>
        </authorList>
    </citation>
    <scope>NUCLEOTIDE SEQUENCE [LARGE SCALE GENOMIC DNA]</scope>
    <source>
        <strain evidence="1 2">FTW29</strain>
        <plasmid evidence="1 2">unnamed5</plasmid>
    </source>
</reference>
<sequence length="360" mass="39867">MTVAPPTNPQRYIQAIRKKGLTIYDPVAIGDPDYWIPTPELQALLDDGLRGLSLTGLPLRTRSKVVKIRICEVLGYPVPKSFKKSQPRFPGQMFDTYTQKSNNLQVWNEELSASRRYVVIRISEYEDKLTKEKHAEITKVKVVTGDTLALLDKTGTLTSKYQARCIPGTVATELIAPHDTAHISPFVAPAVDLSGVASPILHPAEGEVLAIQSVYQKLSTLIGASFVDAGADQERNRGAALHRLVCQAMGYRTYQDDGQFPDVRHQLLEVKLQTSPTIDLGLVTPESVEPLDVPMIGGKQIRHCDVRYGIFYANVANGMVTLTHFFLSTGEAFFSRFPQFQGKVLNAKLQIPLPADFFEG</sequence>
<organism evidence="1 2">
    <name type="scientific">Thioclava litoralis</name>
    <dbReference type="NCBI Taxonomy" id="3076557"/>
    <lineage>
        <taxon>Bacteria</taxon>
        <taxon>Pseudomonadati</taxon>
        <taxon>Pseudomonadota</taxon>
        <taxon>Alphaproteobacteria</taxon>
        <taxon>Rhodobacterales</taxon>
        <taxon>Paracoccaceae</taxon>
        <taxon>Thioclava</taxon>
    </lineage>
</organism>
<gene>
    <name evidence="1" type="ORF">RPE78_18660</name>
</gene>
<keyword evidence="1" id="KW-0614">Plasmid</keyword>
<geneLocation type="plasmid" evidence="1 2">
    <name>unnamed5</name>
</geneLocation>
<keyword evidence="2" id="KW-1185">Reference proteome</keyword>
<dbReference type="RefSeq" id="WP_330628035.1">
    <property type="nucleotide sequence ID" value="NZ_CP135448.1"/>
</dbReference>
<evidence type="ECO:0000313" key="1">
    <source>
        <dbReference type="EMBL" id="WRY36061.1"/>
    </source>
</evidence>
<accession>A0ABZ1E869</accession>
<protein>
    <recommendedName>
        <fullName evidence="3">Restriction endonuclease</fullName>
    </recommendedName>
</protein>
<evidence type="ECO:0008006" key="3">
    <source>
        <dbReference type="Google" id="ProtNLM"/>
    </source>
</evidence>